<dbReference type="Pfam" id="PF21274">
    <property type="entry name" value="Rng_hyd_C"/>
    <property type="match status" value="1"/>
</dbReference>
<sequence length="518" mass="56640">MHSHHPKSHDVVIAGAGPVGLFLACELRLFGLSVVVLEQSADPRSPFKRLPFGMRGLSAPTLEAFYRRELLDAVKEAQQVKEASGAVRAAAHWMQEARRPAGHFAGIPFFDDQIDRSRWPYRLPSPAGTSLMVEMESLEAVLATRACAMGVDIRRGVAVEGFEQTDDEVIVRTKDETFCGRWLVGCDGGRSMVRKLGGFDFVGTDPEFTGYSLDVEMEDPDALHPGRTYTPTGMYTYARPGTVAMVDFDGGAFHRTQPITLDHVQTVLRRVSQTDVTLTALRLATTWTDRACQATAYRSGRILLAGDAAHIHSPLGGQGLNLGIGDAMNLGWKLAATHRGDAPVGLLDSYLDERHPVGKQVLDWSRAQVALMRPSPSSRALEAIVRQLVDTRDGATYFAERVWGVSLRYDVGADHPLAGRSVPDFELSDGTKVGALLNRGNGLWLDFSAHTPCRELASRWRDRVMYVAGSVEDNLSLDAVLVRPDGIVAWAGEGGFDPEQATRAATRWFGESRPATTQ</sequence>
<dbReference type="Proteomes" id="UP001430193">
    <property type="component" value="Unassembled WGS sequence"/>
</dbReference>
<evidence type="ECO:0000313" key="5">
    <source>
        <dbReference type="EMBL" id="MBM7129015.1"/>
    </source>
</evidence>
<evidence type="ECO:0000256" key="3">
    <source>
        <dbReference type="ARBA" id="ARBA00022827"/>
    </source>
</evidence>
<evidence type="ECO:0000259" key="4">
    <source>
        <dbReference type="Pfam" id="PF01494"/>
    </source>
</evidence>
<dbReference type="PANTHER" id="PTHR43004:SF19">
    <property type="entry name" value="BINDING MONOOXYGENASE, PUTATIVE (JCVI)-RELATED"/>
    <property type="match status" value="1"/>
</dbReference>
<comment type="cofactor">
    <cofactor evidence="1">
        <name>FAD</name>
        <dbReference type="ChEBI" id="CHEBI:57692"/>
    </cofactor>
</comment>
<accession>A0ABS2KCW1</accession>
<dbReference type="Pfam" id="PF01494">
    <property type="entry name" value="FAD_binding_3"/>
    <property type="match status" value="1"/>
</dbReference>
<protein>
    <submittedName>
        <fullName evidence="5">FAD-dependent oxidoreductase</fullName>
    </submittedName>
</protein>
<dbReference type="SUPFAM" id="SSF51905">
    <property type="entry name" value="FAD/NAD(P)-binding domain"/>
    <property type="match status" value="1"/>
</dbReference>
<evidence type="ECO:0000256" key="2">
    <source>
        <dbReference type="ARBA" id="ARBA00022630"/>
    </source>
</evidence>
<dbReference type="PANTHER" id="PTHR43004">
    <property type="entry name" value="TRK SYSTEM POTASSIUM UPTAKE PROTEIN"/>
    <property type="match status" value="1"/>
</dbReference>
<proteinExistence type="predicted"/>
<dbReference type="Gene3D" id="3.30.70.2450">
    <property type="match status" value="1"/>
</dbReference>
<feature type="domain" description="FAD-binding" evidence="4">
    <location>
        <begin position="10"/>
        <end position="365"/>
    </location>
</feature>
<dbReference type="InterPro" id="IPR050641">
    <property type="entry name" value="RIFMO-like"/>
</dbReference>
<dbReference type="PRINTS" id="PR00420">
    <property type="entry name" value="RNGMNOXGNASE"/>
</dbReference>
<gene>
    <name evidence="5" type="ORF">ISS99_05715</name>
</gene>
<dbReference type="Gene3D" id="3.40.30.120">
    <property type="match status" value="1"/>
</dbReference>
<comment type="caution">
    <text evidence="5">The sequence shown here is derived from an EMBL/GenBank/DDBJ whole genome shotgun (WGS) entry which is preliminary data.</text>
</comment>
<evidence type="ECO:0000256" key="1">
    <source>
        <dbReference type="ARBA" id="ARBA00001974"/>
    </source>
</evidence>
<keyword evidence="2" id="KW-0285">Flavoprotein</keyword>
<dbReference type="Gene3D" id="3.50.50.60">
    <property type="entry name" value="FAD/NAD(P)-binding domain"/>
    <property type="match status" value="1"/>
</dbReference>
<dbReference type="InterPro" id="IPR002938">
    <property type="entry name" value="FAD-bd"/>
</dbReference>
<organism evidence="5 6">
    <name type="scientific">Dyella mobilis</name>
    <dbReference type="NCBI Taxonomy" id="1849582"/>
    <lineage>
        <taxon>Bacteria</taxon>
        <taxon>Pseudomonadati</taxon>
        <taxon>Pseudomonadota</taxon>
        <taxon>Gammaproteobacteria</taxon>
        <taxon>Lysobacterales</taxon>
        <taxon>Rhodanobacteraceae</taxon>
        <taxon>Dyella</taxon>
    </lineage>
</organism>
<evidence type="ECO:0000313" key="6">
    <source>
        <dbReference type="Proteomes" id="UP001430193"/>
    </source>
</evidence>
<dbReference type="InterPro" id="IPR036188">
    <property type="entry name" value="FAD/NAD-bd_sf"/>
</dbReference>
<dbReference type="EMBL" id="JADIKF010000036">
    <property type="protein sequence ID" value="MBM7129015.1"/>
    <property type="molecule type" value="Genomic_DNA"/>
</dbReference>
<dbReference type="RefSeq" id="WP_204630628.1">
    <property type="nucleotide sequence ID" value="NZ_BSOC01000007.1"/>
</dbReference>
<reference evidence="5" key="1">
    <citation type="submission" date="2020-10" db="EMBL/GenBank/DDBJ databases">
        <title>Phylogeny of dyella-like bacteria.</title>
        <authorList>
            <person name="Fu J."/>
        </authorList>
    </citation>
    <scope>NUCLEOTIDE SEQUENCE</scope>
    <source>
        <strain evidence="5">DHON07</strain>
    </source>
</reference>
<keyword evidence="6" id="KW-1185">Reference proteome</keyword>
<name>A0ABS2KCW1_9GAMM</name>
<dbReference type="PROSITE" id="PS51257">
    <property type="entry name" value="PROKAR_LIPOPROTEIN"/>
    <property type="match status" value="1"/>
</dbReference>
<keyword evidence="3" id="KW-0274">FAD</keyword>